<accession>A0A1H8LS84</accession>
<dbReference type="OrthoDB" id="1030341at2"/>
<dbReference type="InterPro" id="IPR032787">
    <property type="entry name" value="Prok-E2_D"/>
</dbReference>
<dbReference type="Pfam" id="PF14460">
    <property type="entry name" value="Prok-E2_D"/>
    <property type="match status" value="1"/>
</dbReference>
<dbReference type="STRING" id="551995.SAMN05192574_105227"/>
<dbReference type="EMBL" id="FOCL01000005">
    <property type="protein sequence ID" value="SEO07965.1"/>
    <property type="molecule type" value="Genomic_DNA"/>
</dbReference>
<evidence type="ECO:0000313" key="2">
    <source>
        <dbReference type="Proteomes" id="UP000198942"/>
    </source>
</evidence>
<dbReference type="RefSeq" id="WP_091212077.1">
    <property type="nucleotide sequence ID" value="NZ_FOCL01000005.1"/>
</dbReference>
<reference evidence="2" key="1">
    <citation type="submission" date="2016-10" db="EMBL/GenBank/DDBJ databases">
        <authorList>
            <person name="Varghese N."/>
            <person name="Submissions S."/>
        </authorList>
    </citation>
    <scope>NUCLEOTIDE SEQUENCE [LARGE SCALE GENOMIC DNA]</scope>
    <source>
        <strain evidence="2">Gh-48</strain>
    </source>
</reference>
<dbReference type="Proteomes" id="UP000198942">
    <property type="component" value="Unassembled WGS sequence"/>
</dbReference>
<evidence type="ECO:0000313" key="1">
    <source>
        <dbReference type="EMBL" id="SEO07965.1"/>
    </source>
</evidence>
<sequence>MQRNITNSISHTYTPVKAMLIYSKSNNEQRDYDDTDEVYVESYDIGSNGRPVNAHPLSLRECYLFGEMLRSTQRSQNRFLKCRGILPPNLLYVDMEREGFAIWHTPPMERKLYFVENLGIPSVPVKIPAMLWKGGRGTLSVFALKGNRKPLLNARLYHAPYFNMYGEGRVCMGTVDLKIQADTCLEDFIRLWEDYFFNSYFSHTIDGGSNTGKNIVQLWQEQAATGQKFPEEYLIPTGTTLQQVIR</sequence>
<proteinExistence type="predicted"/>
<name>A0A1H8LS84_9SPHI</name>
<protein>
    <submittedName>
        <fullName evidence="1">PRTRC system protein B</fullName>
    </submittedName>
</protein>
<organism evidence="1 2">
    <name type="scientific">Mucilaginibacter gossypiicola</name>
    <dbReference type="NCBI Taxonomy" id="551995"/>
    <lineage>
        <taxon>Bacteria</taxon>
        <taxon>Pseudomonadati</taxon>
        <taxon>Bacteroidota</taxon>
        <taxon>Sphingobacteriia</taxon>
        <taxon>Sphingobacteriales</taxon>
        <taxon>Sphingobacteriaceae</taxon>
        <taxon>Mucilaginibacter</taxon>
    </lineage>
</organism>
<dbReference type="AlphaFoldDB" id="A0A1H8LS84"/>
<keyword evidence="2" id="KW-1185">Reference proteome</keyword>
<gene>
    <name evidence="1" type="ORF">SAMN05192574_105227</name>
</gene>